<evidence type="ECO:0000259" key="4">
    <source>
        <dbReference type="SMART" id="SM00382"/>
    </source>
</evidence>
<dbReference type="GO" id="GO:0042645">
    <property type="term" value="C:mitochondrial nucleoid"/>
    <property type="evidence" value="ECO:0007669"/>
    <property type="project" value="UniProtKB-SubCell"/>
</dbReference>
<evidence type="ECO:0000256" key="1">
    <source>
        <dbReference type="ARBA" id="ARBA00004436"/>
    </source>
</evidence>
<dbReference type="Pfam" id="PF00004">
    <property type="entry name" value="AAA"/>
    <property type="match status" value="1"/>
</dbReference>
<evidence type="ECO:0000256" key="3">
    <source>
        <dbReference type="ARBA" id="ARBA00023271"/>
    </source>
</evidence>
<dbReference type="GO" id="GO:0005524">
    <property type="term" value="F:ATP binding"/>
    <property type="evidence" value="ECO:0007669"/>
    <property type="project" value="InterPro"/>
</dbReference>
<dbReference type="GO" id="GO:0016887">
    <property type="term" value="F:ATP hydrolysis activity"/>
    <property type="evidence" value="ECO:0007669"/>
    <property type="project" value="InterPro"/>
</dbReference>
<dbReference type="PANTHER" id="PTHR23075">
    <property type="entry name" value="PUTATIVE ATP-ASE"/>
    <property type="match status" value="1"/>
</dbReference>
<dbReference type="AlphaFoldDB" id="A0A8T2B302"/>
<name>A0A8T2B302_9BRAS</name>
<dbReference type="PANTHER" id="PTHR23075:SF0">
    <property type="entry name" value="ATPASE FAMILY AAA DOMAIN-CONTAINING PROTEIN 3"/>
    <property type="match status" value="1"/>
</dbReference>
<comment type="subcellular location">
    <subcellularLocation>
        <location evidence="1">Mitochondrion matrix</location>
        <location evidence="1">Mitochondrion nucleoid</location>
    </subcellularLocation>
</comment>
<feature type="domain" description="AAA+ ATPase" evidence="4">
    <location>
        <begin position="110"/>
        <end position="242"/>
    </location>
</feature>
<reference evidence="5 6" key="1">
    <citation type="submission" date="2020-12" db="EMBL/GenBank/DDBJ databases">
        <title>Concerted genomic and epigenomic changes stabilize Arabidopsis allopolyploids.</title>
        <authorList>
            <person name="Chen Z."/>
        </authorList>
    </citation>
    <scope>NUCLEOTIDE SEQUENCE [LARGE SCALE GENOMIC DNA]</scope>
    <source>
        <strain evidence="5">Allo738</strain>
        <tissue evidence="5">Leaf</tissue>
    </source>
</reference>
<evidence type="ECO:0000256" key="2">
    <source>
        <dbReference type="ARBA" id="ARBA00023054"/>
    </source>
</evidence>
<keyword evidence="3" id="KW-0496">Mitochondrion</keyword>
<evidence type="ECO:0000313" key="6">
    <source>
        <dbReference type="Proteomes" id="UP000694240"/>
    </source>
</evidence>
<dbReference type="GO" id="GO:0007005">
    <property type="term" value="P:mitochondrion organization"/>
    <property type="evidence" value="ECO:0007669"/>
    <property type="project" value="TreeGrafter"/>
</dbReference>
<sequence>MESIHVKVKHPSGGRAITVASLFTHFTIFVASKVVWDQRPGGKPAEKVSMIHESTMVQNNWPFSGYGFRKNKSSHVRSVMLDSVILDASLMERVKNLAHSTAKTKDTRAPFQNMLLTGPPGTGKSLVATEIARKSGLNYAIISGGDVSPTGANTEIHQIFDAAGKSKRGLLLLIDEVDALLYERKSNSMSQVHRNSAMNALLSRAGGQSRDIFLVLVTSRPEVLDSCVMDKIDEVLEFLLPAEHERYKLLKQYLRLYVTEASIGKKTDGSQQFT</sequence>
<keyword evidence="6" id="KW-1185">Reference proteome</keyword>
<evidence type="ECO:0000313" key="5">
    <source>
        <dbReference type="EMBL" id="KAG7579387.1"/>
    </source>
</evidence>
<proteinExistence type="predicted"/>
<gene>
    <name evidence="5" type="ORF">ISN45_Aa03g035460</name>
</gene>
<dbReference type="SMART" id="SM00382">
    <property type="entry name" value="AAA"/>
    <property type="match status" value="1"/>
</dbReference>
<dbReference type="InterPro" id="IPR003959">
    <property type="entry name" value="ATPase_AAA_core"/>
</dbReference>
<dbReference type="InterPro" id="IPR003593">
    <property type="entry name" value="AAA+_ATPase"/>
</dbReference>
<keyword evidence="3" id="KW-1135">Mitochondrion nucleoid</keyword>
<protein>
    <submittedName>
        <fullName evidence="5">ATPase AAA-type core</fullName>
    </submittedName>
</protein>
<dbReference type="GO" id="GO:0008270">
    <property type="term" value="F:zinc ion binding"/>
    <property type="evidence" value="ECO:0007669"/>
    <property type="project" value="TreeGrafter"/>
</dbReference>
<keyword evidence="2" id="KW-0175">Coiled coil</keyword>
<organism evidence="5 6">
    <name type="scientific">Arabidopsis thaliana x Arabidopsis arenosa</name>
    <dbReference type="NCBI Taxonomy" id="1240361"/>
    <lineage>
        <taxon>Eukaryota</taxon>
        <taxon>Viridiplantae</taxon>
        <taxon>Streptophyta</taxon>
        <taxon>Embryophyta</taxon>
        <taxon>Tracheophyta</taxon>
        <taxon>Spermatophyta</taxon>
        <taxon>Magnoliopsida</taxon>
        <taxon>eudicotyledons</taxon>
        <taxon>Gunneridae</taxon>
        <taxon>Pentapetalae</taxon>
        <taxon>rosids</taxon>
        <taxon>malvids</taxon>
        <taxon>Brassicales</taxon>
        <taxon>Brassicaceae</taxon>
        <taxon>Camelineae</taxon>
        <taxon>Arabidopsis</taxon>
    </lineage>
</organism>
<comment type="caution">
    <text evidence="5">The sequence shown here is derived from an EMBL/GenBank/DDBJ whole genome shotgun (WGS) entry which is preliminary data.</text>
</comment>
<accession>A0A8T2B302</accession>
<dbReference type="Proteomes" id="UP000694240">
    <property type="component" value="Chromosome 8"/>
</dbReference>
<dbReference type="EMBL" id="JAEFBK010000008">
    <property type="protein sequence ID" value="KAG7579387.1"/>
    <property type="molecule type" value="Genomic_DNA"/>
</dbReference>